<dbReference type="GO" id="GO:0009424">
    <property type="term" value="C:bacterial-type flagellum hook"/>
    <property type="evidence" value="ECO:0007669"/>
    <property type="project" value="UniProtKB-UniRule"/>
</dbReference>
<proteinExistence type="inferred from homology"/>
<dbReference type="GO" id="GO:0009421">
    <property type="term" value="C:bacterial-type flagellum filament cap"/>
    <property type="evidence" value="ECO:0007669"/>
    <property type="project" value="InterPro"/>
</dbReference>
<dbReference type="RefSeq" id="WP_053403614.1">
    <property type="nucleotide sequence ID" value="NZ_LILC01000037.1"/>
</dbReference>
<accession>A0A0M0KFJ2</accession>
<dbReference type="InterPro" id="IPR010810">
    <property type="entry name" value="Flagellin_hook_IN_motif"/>
</dbReference>
<evidence type="ECO:0000256" key="2">
    <source>
        <dbReference type="ARBA" id="ARBA00011255"/>
    </source>
</evidence>
<name>A0A0M0KFJ2_9BACI</name>
<evidence type="ECO:0000259" key="7">
    <source>
        <dbReference type="Pfam" id="PF07195"/>
    </source>
</evidence>
<evidence type="ECO:0000256" key="4">
    <source>
        <dbReference type="ARBA" id="ARBA00023143"/>
    </source>
</evidence>
<keyword evidence="9" id="KW-1185">Reference proteome</keyword>
<dbReference type="InterPro" id="IPR040026">
    <property type="entry name" value="FliD"/>
</dbReference>
<dbReference type="GO" id="GO:0007155">
    <property type="term" value="P:cell adhesion"/>
    <property type="evidence" value="ECO:0007669"/>
    <property type="project" value="InterPro"/>
</dbReference>
<keyword evidence="4 5" id="KW-0975">Bacterial flagellum</keyword>
<keyword evidence="5" id="KW-0964">Secreted</keyword>
<dbReference type="OrthoDB" id="9776025at2"/>
<dbReference type="GO" id="GO:0005576">
    <property type="term" value="C:extracellular region"/>
    <property type="evidence" value="ECO:0007669"/>
    <property type="project" value="UniProtKB-SubCell"/>
</dbReference>
<dbReference type="PATRIC" id="fig|284581.3.peg.3276"/>
<evidence type="ECO:0000256" key="1">
    <source>
        <dbReference type="ARBA" id="ARBA00009764"/>
    </source>
</evidence>
<feature type="domain" description="Flagellar hook-associated protein 2 C-terminal" evidence="7">
    <location>
        <begin position="259"/>
        <end position="522"/>
    </location>
</feature>
<dbReference type="Proteomes" id="UP000037558">
    <property type="component" value="Unassembled WGS sequence"/>
</dbReference>
<evidence type="ECO:0000256" key="5">
    <source>
        <dbReference type="RuleBase" id="RU362066"/>
    </source>
</evidence>
<dbReference type="NCBIfam" id="NF005833">
    <property type="entry name" value="PRK07737.1"/>
    <property type="match status" value="1"/>
</dbReference>
<dbReference type="AlphaFoldDB" id="A0A0M0KFJ2"/>
<reference evidence="9" key="1">
    <citation type="submission" date="2015-08" db="EMBL/GenBank/DDBJ databases">
        <title>Fjat-14210 dsm16467.</title>
        <authorList>
            <person name="Liu B."/>
            <person name="Wang J."/>
            <person name="Zhu Y."/>
            <person name="Liu G."/>
            <person name="Chen Q."/>
            <person name="Chen Z."/>
            <person name="Lan J."/>
            <person name="Che J."/>
            <person name="Ge C."/>
            <person name="Shi H."/>
            <person name="Pan Z."/>
            <person name="Liu X."/>
        </authorList>
    </citation>
    <scope>NUCLEOTIDE SEQUENCE [LARGE SCALE GENOMIC DNA]</scope>
    <source>
        <strain evidence="9">DSM 16467</strain>
    </source>
</reference>
<feature type="domain" description="Flagellar hook-associated protein 2 N-terminal" evidence="6">
    <location>
        <begin position="10"/>
        <end position="106"/>
    </location>
</feature>
<dbReference type="PANTHER" id="PTHR30288">
    <property type="entry name" value="FLAGELLAR CAP/ASSEMBLY PROTEIN FLID"/>
    <property type="match status" value="1"/>
</dbReference>
<comment type="subcellular location">
    <subcellularLocation>
        <location evidence="5">Secreted</location>
    </subcellularLocation>
    <subcellularLocation>
        <location evidence="5">Bacterial flagellum</location>
    </subcellularLocation>
</comment>
<gene>
    <name evidence="8" type="ORF">AMD01_22125</name>
</gene>
<dbReference type="InterPro" id="IPR003481">
    <property type="entry name" value="FliD_N"/>
</dbReference>
<organism evidence="8 9">
    <name type="scientific">Priestia koreensis</name>
    <dbReference type="NCBI Taxonomy" id="284581"/>
    <lineage>
        <taxon>Bacteria</taxon>
        <taxon>Bacillati</taxon>
        <taxon>Bacillota</taxon>
        <taxon>Bacilli</taxon>
        <taxon>Bacillales</taxon>
        <taxon>Bacillaceae</taxon>
        <taxon>Priestia</taxon>
    </lineage>
</organism>
<comment type="subunit">
    <text evidence="2 5">Homopentamer.</text>
</comment>
<evidence type="ECO:0000259" key="6">
    <source>
        <dbReference type="Pfam" id="PF02465"/>
    </source>
</evidence>
<sequence length="533" mass="58852">MVTRISGLASGMDIDQMVSDMMKAQKIPLDKMKQQKQWTEWQRDSYRDVNTKLNELLTMAKDMNYQKTYVSKKTTSSNEGAVSATASPSSSMGTYSIKVNQIATAAINTSQKALSSPDSTKKIDPNKTFAEQQDVSGGTSSFNAVVKDGSFKLTTYGEGGVAKDVTIPVLTTDTLNGILKKINDSGAGIRAFYDSASDKVVMERTETGNFNKVTTEPPVVDNFFGAEIGFDQSNDFLKNVLQMKLTTDPAGTTLTEKGGTNAEFIYNNALKVESTSNQYTINGIQLNLKNVTAGNETISVQTDTDATFDSIVKFVNKYNEIIESVNKKLDEKRYRDYAPLSDDQKKDMKDKDIELWEEKSKSGLLRGDSSLSSGLNTMRTDFYAPLAGALQGFAQLSDLGITTSSNYLDKGKLIINDESKLRSKIAENPDAIYKLFAENGDGKTKSTMGIADRLVQTITSTIGKVEEKAGKTSWTNQKFSLGRTLDTMNKQIDSFQDRLTQMENRYYSQFTAMEKAIQRANQQSAYITQQFSG</sequence>
<dbReference type="PANTHER" id="PTHR30288:SF0">
    <property type="entry name" value="FLAGELLAR HOOK-ASSOCIATED PROTEIN 2"/>
    <property type="match status" value="1"/>
</dbReference>
<evidence type="ECO:0000256" key="3">
    <source>
        <dbReference type="ARBA" id="ARBA00023054"/>
    </source>
</evidence>
<comment type="function">
    <text evidence="5">Required for morphogenesis and for the elongation of the flagellar filament by facilitating polymerization of the flagellin monomers at the tip of growing filament. Forms a capping structure, which prevents flagellin subunits (transported through the central channel of the flagellum) from leaking out without polymerization at the distal end.</text>
</comment>
<dbReference type="GO" id="GO:0071973">
    <property type="term" value="P:bacterial-type flagellum-dependent cell motility"/>
    <property type="evidence" value="ECO:0007669"/>
    <property type="project" value="TreeGrafter"/>
</dbReference>
<dbReference type="Pfam" id="PF07196">
    <property type="entry name" value="Flagellin_IN"/>
    <property type="match status" value="1"/>
</dbReference>
<dbReference type="STRING" id="284581.AMD01_22125"/>
<evidence type="ECO:0000313" key="8">
    <source>
        <dbReference type="EMBL" id="KOO37183.1"/>
    </source>
</evidence>
<dbReference type="EMBL" id="LILC01000037">
    <property type="protein sequence ID" value="KOO37183.1"/>
    <property type="molecule type" value="Genomic_DNA"/>
</dbReference>
<comment type="caution">
    <text evidence="8">The sequence shown here is derived from an EMBL/GenBank/DDBJ whole genome shotgun (WGS) entry which is preliminary data.</text>
</comment>
<keyword evidence="3" id="KW-0175">Coiled coil</keyword>
<evidence type="ECO:0000313" key="9">
    <source>
        <dbReference type="Proteomes" id="UP000037558"/>
    </source>
</evidence>
<dbReference type="Pfam" id="PF02465">
    <property type="entry name" value="FliD_N"/>
    <property type="match status" value="1"/>
</dbReference>
<comment type="similarity">
    <text evidence="1 5">Belongs to the FliD family.</text>
</comment>
<protein>
    <recommendedName>
        <fullName evidence="5">Flagellar hook-associated protein 2</fullName>
        <shortName evidence="5">HAP2</shortName>
    </recommendedName>
    <alternativeName>
        <fullName evidence="5">Flagellar cap protein</fullName>
    </alternativeName>
</protein>
<dbReference type="InterPro" id="IPR010809">
    <property type="entry name" value="FliD_C"/>
</dbReference>
<dbReference type="Pfam" id="PF07195">
    <property type="entry name" value="FliD_C"/>
    <property type="match status" value="1"/>
</dbReference>